<dbReference type="Proteomes" id="UP000192491">
    <property type="component" value="Unassembled WGS sequence"/>
</dbReference>
<comment type="caution">
    <text evidence="1">The sequence shown here is derived from an EMBL/GenBank/DDBJ whole genome shotgun (WGS) entry which is preliminary data.</text>
</comment>
<dbReference type="Pfam" id="PF13707">
    <property type="entry name" value="RloB"/>
    <property type="match status" value="1"/>
</dbReference>
<dbReference type="EMBL" id="MTEJ01000185">
    <property type="protein sequence ID" value="OQX08134.1"/>
    <property type="molecule type" value="Genomic_DNA"/>
</dbReference>
<evidence type="ECO:0000313" key="2">
    <source>
        <dbReference type="Proteomes" id="UP000192491"/>
    </source>
</evidence>
<dbReference type="AlphaFoldDB" id="A0A1Y1QKW0"/>
<name>A0A1Y1QKW0_9GAMM</name>
<dbReference type="InterPro" id="IPR025591">
    <property type="entry name" value="RloB"/>
</dbReference>
<reference evidence="1 2" key="1">
    <citation type="submission" date="2017-01" db="EMBL/GenBank/DDBJ databases">
        <title>Novel large sulfur bacteria in the metagenomes of groundwater-fed chemosynthetic microbial mats in the Lake Huron basin.</title>
        <authorList>
            <person name="Sharrar A.M."/>
            <person name="Flood B.E."/>
            <person name="Bailey J.V."/>
            <person name="Jones D.S."/>
            <person name="Biddanda B."/>
            <person name="Ruberg S.A."/>
            <person name="Marcus D.N."/>
            <person name="Dick G.J."/>
        </authorList>
    </citation>
    <scope>NUCLEOTIDE SEQUENCE [LARGE SCALE GENOMIC DNA]</scope>
    <source>
        <strain evidence="1">A8</strain>
    </source>
</reference>
<sequence>MAKRLYIFCVFDGDKPEEAYKARQQLARYKNDVHGFVSVPCFELWLTLHFERSDAALPDCQQSEARLKRHWPDYVKSCDCDCLMPQLGTACENAL</sequence>
<proteinExistence type="predicted"/>
<accession>A0A1Y1QKW0</accession>
<evidence type="ECO:0000313" key="1">
    <source>
        <dbReference type="EMBL" id="OQX08134.1"/>
    </source>
</evidence>
<evidence type="ECO:0008006" key="3">
    <source>
        <dbReference type="Google" id="ProtNLM"/>
    </source>
</evidence>
<protein>
    <recommendedName>
        <fullName evidence="3">RloB-like protein</fullName>
    </recommendedName>
</protein>
<organism evidence="1 2">
    <name type="scientific">Thiothrix lacustris</name>
    <dbReference type="NCBI Taxonomy" id="525917"/>
    <lineage>
        <taxon>Bacteria</taxon>
        <taxon>Pseudomonadati</taxon>
        <taxon>Pseudomonadota</taxon>
        <taxon>Gammaproteobacteria</taxon>
        <taxon>Thiotrichales</taxon>
        <taxon>Thiotrichaceae</taxon>
        <taxon>Thiothrix</taxon>
    </lineage>
</organism>
<gene>
    <name evidence="1" type="ORF">BWK73_26280</name>
</gene>